<evidence type="ECO:0000313" key="2">
    <source>
        <dbReference type="EMBL" id="AHE52338.1"/>
    </source>
</evidence>
<dbReference type="InterPro" id="IPR036188">
    <property type="entry name" value="FAD/NAD-bd_sf"/>
</dbReference>
<evidence type="ECO:0000259" key="1">
    <source>
        <dbReference type="Pfam" id="PF01593"/>
    </source>
</evidence>
<dbReference type="Proteomes" id="UP000018851">
    <property type="component" value="Chromosome"/>
</dbReference>
<keyword evidence="3" id="KW-1185">Reference proteome</keyword>
<accession>W0A7M5</accession>
<organism evidence="2 3">
    <name type="scientific">Sphingomonas sanxanigenens DSM 19645 = NX02</name>
    <dbReference type="NCBI Taxonomy" id="1123269"/>
    <lineage>
        <taxon>Bacteria</taxon>
        <taxon>Pseudomonadati</taxon>
        <taxon>Pseudomonadota</taxon>
        <taxon>Alphaproteobacteria</taxon>
        <taxon>Sphingomonadales</taxon>
        <taxon>Sphingomonadaceae</taxon>
        <taxon>Sphingomonas</taxon>
    </lineage>
</organism>
<reference evidence="2 3" key="1">
    <citation type="submission" date="2013-07" db="EMBL/GenBank/DDBJ databases">
        <title>Completed genome of Sphingomonas sanxanigenens NX02.</title>
        <authorList>
            <person name="Ma T."/>
            <person name="Huang H."/>
            <person name="Wu M."/>
            <person name="Li X."/>
            <person name="Li G."/>
        </authorList>
    </citation>
    <scope>NUCLEOTIDE SEQUENCE [LARGE SCALE GENOMIC DNA]</scope>
    <source>
        <strain evidence="2 3">NX02</strain>
    </source>
</reference>
<dbReference type="PANTHER" id="PTHR42923">
    <property type="entry name" value="PROTOPORPHYRINOGEN OXIDASE"/>
    <property type="match status" value="1"/>
</dbReference>
<dbReference type="AlphaFoldDB" id="W0A7M5"/>
<gene>
    <name evidence="2" type="ORF">NX02_02905</name>
</gene>
<dbReference type="SUPFAM" id="SSF51905">
    <property type="entry name" value="FAD/NAD(P)-binding domain"/>
    <property type="match status" value="1"/>
</dbReference>
<dbReference type="Gene3D" id="3.50.50.60">
    <property type="entry name" value="FAD/NAD(P)-binding domain"/>
    <property type="match status" value="2"/>
</dbReference>
<dbReference type="HOGENOM" id="CLU_028123_1_0_5"/>
<dbReference type="Pfam" id="PF01593">
    <property type="entry name" value="Amino_oxidase"/>
    <property type="match status" value="1"/>
</dbReference>
<dbReference type="PANTHER" id="PTHR42923:SF17">
    <property type="entry name" value="AMINE OXIDASE DOMAIN-CONTAINING PROTEIN"/>
    <property type="match status" value="1"/>
</dbReference>
<dbReference type="GO" id="GO:0016491">
    <property type="term" value="F:oxidoreductase activity"/>
    <property type="evidence" value="ECO:0007669"/>
    <property type="project" value="InterPro"/>
</dbReference>
<dbReference type="KEGG" id="ssan:NX02_02905"/>
<name>W0A7M5_9SPHN</name>
<dbReference type="eggNOG" id="COG2907">
    <property type="taxonomic scope" value="Bacteria"/>
</dbReference>
<evidence type="ECO:0000313" key="3">
    <source>
        <dbReference type="Proteomes" id="UP000018851"/>
    </source>
</evidence>
<proteinExistence type="predicted"/>
<dbReference type="PATRIC" id="fig|1123269.5.peg.561"/>
<feature type="domain" description="Amine oxidase" evidence="1">
    <location>
        <begin position="14"/>
        <end position="278"/>
    </location>
</feature>
<protein>
    <recommendedName>
        <fullName evidence="1">Amine oxidase domain-containing protein</fullName>
    </recommendedName>
</protein>
<sequence>MADGKRIAVIGSGIAGLAAAWSLSRQHQVTLIEAAPRVGGHSRTVDVRLPDGSAHAVDTGFIVYNDTTYRNLNRLFAHLGVASRPTDMSFAVSLDDGRLEYAARDGLRGLFAQRKNMVSPRFWRMLHDLLRFYREAPAHAGKLGLATLGDFLAERRYSSAFRDDHLLPMAAAIWSAPALAILDYPAEAFIRFCENHGLLRLANRPQWRTVVGGSRAYVEALLADFAGTVITGRRVVRIERDGFGATLTDDAGQRERFDVVVIATHPPEALAMLATPGDAERALLSPFRYTRNRAVLHADPALMPRRRSAWASWNYLGRGAGEGRALSVSYWMNALQGLETATPLIVTLNPCREPRPDLVFDEASFDHPLFDGAALAAQRELWRIQGADRIWFAGAWQGAGFHEDGLQSGLAVAEALGCRRPWQLDDADDRIVTGPPLSDAA</sequence>
<dbReference type="InterPro" id="IPR002937">
    <property type="entry name" value="Amino_oxidase"/>
</dbReference>
<dbReference type="STRING" id="1123269.NX02_02905"/>
<dbReference type="EMBL" id="CP006644">
    <property type="protein sequence ID" value="AHE52338.1"/>
    <property type="molecule type" value="Genomic_DNA"/>
</dbReference>
<dbReference type="InterPro" id="IPR050464">
    <property type="entry name" value="Zeta_carotene_desat/Oxidored"/>
</dbReference>